<dbReference type="CDD" id="cd00085">
    <property type="entry name" value="HNHc"/>
    <property type="match status" value="1"/>
</dbReference>
<protein>
    <submittedName>
        <fullName evidence="3">DUF222 domain-containing protein</fullName>
    </submittedName>
</protein>
<evidence type="ECO:0000259" key="2">
    <source>
        <dbReference type="Pfam" id="PF02720"/>
    </source>
</evidence>
<proteinExistence type="predicted"/>
<dbReference type="RefSeq" id="WP_168544862.1">
    <property type="nucleotide sequence ID" value="NZ_BAAAKS010000033.1"/>
</dbReference>
<reference evidence="3 4" key="1">
    <citation type="submission" date="2020-04" db="EMBL/GenBank/DDBJ databases">
        <title>MicrobeNet Type strains.</title>
        <authorList>
            <person name="Nicholson A.C."/>
        </authorList>
    </citation>
    <scope>NUCLEOTIDE SEQUENCE [LARGE SCALE GENOMIC DNA]</scope>
    <source>
        <strain evidence="3 4">DSM 44113</strain>
    </source>
</reference>
<feature type="domain" description="DUF222" evidence="2">
    <location>
        <begin position="39"/>
        <end position="269"/>
    </location>
</feature>
<sequence>MNHSDDAFTLGRRVSAPLPGEFDGAVSGLSAAGALSRLRVLTAQQNRLEAERAAVLTRLYELRDDARRVREESSRRFVDDWDELVAEVGAALGSGRSAAGAAVHRGLDLRERCPRLFELFAAGRVSLPLVREVLRSSAAVLDDRVAAAFDDRVTAWLADRAGLSITARAVADAARSILARLDPAAAREVPPVAPRERLEFHCRADGLVDLEAVMPKADAIRLSALVRPVAESVCRDDGRTPGQRQVAALIALAEGYESLGCRCGREGCDLQEARPRTGAVSPDIQALAVIVLNETDLVDVTRTEDDLFTPEPVPEPDSGSDSAPVAGHGAVVLTGDPGISGPVSVDQARELIAQCRTQFRVLGRRDPATGAVHARGASGYRPTWYQLLVMRLTYPTCVFPGCSVAADRCQADHVGEYDHLDPAAGGPTTVAGKGTAGNLVPLCGFHHRIKTETGWLSDVLRDGTVEWRHPAGGIWTVPPGTARDLLPGLGAIIWDGPDPGPARTKNPDGLETDAKRRAKARRALRIQNRVLRHERREQRAAEAEARERERERREAEAQGRAYDVTAPLKPPPF</sequence>
<dbReference type="Proteomes" id="UP000582646">
    <property type="component" value="Unassembled WGS sequence"/>
</dbReference>
<evidence type="ECO:0000256" key="1">
    <source>
        <dbReference type="SAM" id="MobiDB-lite"/>
    </source>
</evidence>
<keyword evidence="4" id="KW-1185">Reference proteome</keyword>
<feature type="compositionally biased region" description="Basic and acidic residues" evidence="1">
    <location>
        <begin position="505"/>
        <end position="515"/>
    </location>
</feature>
<feature type="region of interest" description="Disordered" evidence="1">
    <location>
        <begin position="496"/>
        <end position="573"/>
    </location>
</feature>
<dbReference type="InterPro" id="IPR003870">
    <property type="entry name" value="DUF222"/>
</dbReference>
<dbReference type="EMBL" id="JAAXOQ010000005">
    <property type="protein sequence ID" value="NKY17787.1"/>
    <property type="molecule type" value="Genomic_DNA"/>
</dbReference>
<dbReference type="InterPro" id="IPR003615">
    <property type="entry name" value="HNH_nuc"/>
</dbReference>
<dbReference type="Pfam" id="PF02720">
    <property type="entry name" value="DUF222"/>
    <property type="match status" value="1"/>
</dbReference>
<accession>A0A846WX67</accession>
<evidence type="ECO:0000313" key="3">
    <source>
        <dbReference type="EMBL" id="NKY17787.1"/>
    </source>
</evidence>
<dbReference type="AlphaFoldDB" id="A0A846WX67"/>
<comment type="caution">
    <text evidence="3">The sequence shown here is derived from an EMBL/GenBank/DDBJ whole genome shotgun (WGS) entry which is preliminary data.</text>
</comment>
<evidence type="ECO:0000313" key="4">
    <source>
        <dbReference type="Proteomes" id="UP000582646"/>
    </source>
</evidence>
<organism evidence="3 4">
    <name type="scientific">Tsukamurella spumae</name>
    <dbReference type="NCBI Taxonomy" id="44753"/>
    <lineage>
        <taxon>Bacteria</taxon>
        <taxon>Bacillati</taxon>
        <taxon>Actinomycetota</taxon>
        <taxon>Actinomycetes</taxon>
        <taxon>Mycobacteriales</taxon>
        <taxon>Tsukamurellaceae</taxon>
        <taxon>Tsukamurella</taxon>
    </lineage>
</organism>
<name>A0A846WX67_9ACTN</name>
<gene>
    <name evidence="3" type="ORF">HF999_05300</name>
</gene>
<feature type="compositionally biased region" description="Basic and acidic residues" evidence="1">
    <location>
        <begin position="534"/>
        <end position="557"/>
    </location>
</feature>